<organism evidence="1 2">
    <name type="scientific">Symplocastrum torsivum CPER-KK1</name>
    <dbReference type="NCBI Taxonomy" id="450513"/>
    <lineage>
        <taxon>Bacteria</taxon>
        <taxon>Bacillati</taxon>
        <taxon>Cyanobacteriota</taxon>
        <taxon>Cyanophyceae</taxon>
        <taxon>Oscillatoriophycideae</taxon>
        <taxon>Oscillatoriales</taxon>
        <taxon>Microcoleaceae</taxon>
        <taxon>Symplocastrum</taxon>
    </lineage>
</organism>
<name>A0A951PJM8_9CYAN</name>
<dbReference type="Proteomes" id="UP000753908">
    <property type="component" value="Unassembled WGS sequence"/>
</dbReference>
<sequence length="61" mass="6832">MLGTVVESAIANIAAALLRYWRSPIFPSRDAPVVKNPLRSSVIDVQRKAEGRRQKAEGRRE</sequence>
<reference evidence="1" key="2">
    <citation type="journal article" date="2022" name="Microbiol. Resour. Announc.">
        <title>Metagenome Sequencing to Explore Phylogenomics of Terrestrial Cyanobacteria.</title>
        <authorList>
            <person name="Ward R.D."/>
            <person name="Stajich J.E."/>
            <person name="Johansen J.R."/>
            <person name="Huntemann M."/>
            <person name="Clum A."/>
            <person name="Foster B."/>
            <person name="Foster B."/>
            <person name="Roux S."/>
            <person name="Palaniappan K."/>
            <person name="Varghese N."/>
            <person name="Mukherjee S."/>
            <person name="Reddy T.B.K."/>
            <person name="Daum C."/>
            <person name="Copeland A."/>
            <person name="Chen I.A."/>
            <person name="Ivanova N.N."/>
            <person name="Kyrpides N.C."/>
            <person name="Shapiro N."/>
            <person name="Eloe-Fadrosh E.A."/>
            <person name="Pietrasiak N."/>
        </authorList>
    </citation>
    <scope>NUCLEOTIDE SEQUENCE</scope>
    <source>
        <strain evidence="1">CPER-KK1</strain>
    </source>
</reference>
<dbReference type="EMBL" id="JAHHIF010000009">
    <property type="protein sequence ID" value="MBW4544511.1"/>
    <property type="molecule type" value="Genomic_DNA"/>
</dbReference>
<protein>
    <submittedName>
        <fullName evidence="1">Uncharacterized protein</fullName>
    </submittedName>
</protein>
<evidence type="ECO:0000313" key="2">
    <source>
        <dbReference type="Proteomes" id="UP000753908"/>
    </source>
</evidence>
<comment type="caution">
    <text evidence="1">The sequence shown here is derived from an EMBL/GenBank/DDBJ whole genome shotgun (WGS) entry which is preliminary data.</text>
</comment>
<proteinExistence type="predicted"/>
<dbReference type="AlphaFoldDB" id="A0A951PJM8"/>
<evidence type="ECO:0000313" key="1">
    <source>
        <dbReference type="EMBL" id="MBW4544511.1"/>
    </source>
</evidence>
<reference evidence="1" key="1">
    <citation type="submission" date="2021-05" db="EMBL/GenBank/DDBJ databases">
        <authorList>
            <person name="Pietrasiak N."/>
            <person name="Ward R."/>
            <person name="Stajich J.E."/>
            <person name="Kurbessoian T."/>
        </authorList>
    </citation>
    <scope>NUCLEOTIDE SEQUENCE</scope>
    <source>
        <strain evidence="1">CPER-KK1</strain>
    </source>
</reference>
<accession>A0A951PJM8</accession>
<gene>
    <name evidence="1" type="ORF">KME25_08715</name>
</gene>